<feature type="domain" description="UspA" evidence="1">
    <location>
        <begin position="145"/>
        <end position="246"/>
    </location>
</feature>
<evidence type="ECO:0000259" key="1">
    <source>
        <dbReference type="Pfam" id="PF00582"/>
    </source>
</evidence>
<dbReference type="AlphaFoldDB" id="A0A561BYW8"/>
<accession>A0A561BYW8</accession>
<evidence type="ECO:0000313" key="2">
    <source>
        <dbReference type="EMBL" id="TWD84064.1"/>
    </source>
</evidence>
<feature type="domain" description="UspA" evidence="1">
    <location>
        <begin position="9"/>
        <end position="135"/>
    </location>
</feature>
<comment type="caution">
    <text evidence="2">The sequence shown here is derived from an EMBL/GenBank/DDBJ whole genome shotgun (WGS) entry which is preliminary data.</text>
</comment>
<gene>
    <name evidence="2" type="ORF">FB561_5237</name>
</gene>
<dbReference type="Gene3D" id="3.40.50.12370">
    <property type="match status" value="1"/>
</dbReference>
<dbReference type="Pfam" id="PF00582">
    <property type="entry name" value="Usp"/>
    <property type="match status" value="2"/>
</dbReference>
<dbReference type="Proteomes" id="UP000318380">
    <property type="component" value="Unassembled WGS sequence"/>
</dbReference>
<protein>
    <submittedName>
        <fullName evidence="2">Universal stress protein family protein</fullName>
    </submittedName>
</protein>
<organism evidence="2 3">
    <name type="scientific">Kribbella amoyensis</name>
    <dbReference type="NCBI Taxonomy" id="996641"/>
    <lineage>
        <taxon>Bacteria</taxon>
        <taxon>Bacillati</taxon>
        <taxon>Actinomycetota</taxon>
        <taxon>Actinomycetes</taxon>
        <taxon>Propionibacteriales</taxon>
        <taxon>Kribbellaceae</taxon>
        <taxon>Kribbella</taxon>
    </lineage>
</organism>
<dbReference type="CDD" id="cd00293">
    <property type="entry name" value="USP-like"/>
    <property type="match status" value="1"/>
</dbReference>
<evidence type="ECO:0000313" key="3">
    <source>
        <dbReference type="Proteomes" id="UP000318380"/>
    </source>
</evidence>
<dbReference type="InterPro" id="IPR006016">
    <property type="entry name" value="UspA"/>
</dbReference>
<dbReference type="EMBL" id="VIVK01000001">
    <property type="protein sequence ID" value="TWD84064.1"/>
    <property type="molecule type" value="Genomic_DNA"/>
</dbReference>
<keyword evidence="3" id="KW-1185">Reference proteome</keyword>
<reference evidence="2 3" key="1">
    <citation type="submission" date="2019-06" db="EMBL/GenBank/DDBJ databases">
        <title>Sequencing the genomes of 1000 actinobacteria strains.</title>
        <authorList>
            <person name="Klenk H.-P."/>
        </authorList>
    </citation>
    <scope>NUCLEOTIDE SEQUENCE [LARGE SCALE GENOMIC DNA]</scope>
    <source>
        <strain evidence="2 3">DSM 24683</strain>
    </source>
</reference>
<proteinExistence type="predicted"/>
<sequence length="284" mass="30116">MVRWTRSGPIVVEVDGTPAGRRVVEYASHEALRTGAELVLVAPTQPFGFTETEGPTPTDNLRSAARWVRELTGSGVAITTLLARGSRLKVLAETAQHARLLVIGRTPLRGPQRLVTAHGDLFLATRTGCPVLVVPSGWRPSDLDRRISVGVDGTAMSLEAVEFAMRAAADRGGDLTLVHSQHTPRHLSLVPPEPRSGEELSVAETLADWGSRYPQVKLTRFLTTRPVADVLVEEGHQAGLVVIGTPAGLLPIGDPGARRSVVSMNSPLAVVPHHAAAHSGAAAN</sequence>
<name>A0A561BYW8_9ACTN</name>
<dbReference type="SUPFAM" id="SSF52402">
    <property type="entry name" value="Adenine nucleotide alpha hydrolases-like"/>
    <property type="match status" value="2"/>
</dbReference>
<dbReference type="RefSeq" id="WP_170284768.1">
    <property type="nucleotide sequence ID" value="NZ_VIVK01000001.1"/>
</dbReference>